<reference evidence="3" key="1">
    <citation type="journal article" date="2023" name="Commun. Biol.">
        <title>Genome analysis of Parmales, the sister group of diatoms, reveals the evolutionary specialization of diatoms from phago-mixotrophs to photoautotrophs.</title>
        <authorList>
            <person name="Ban H."/>
            <person name="Sato S."/>
            <person name="Yoshikawa S."/>
            <person name="Yamada K."/>
            <person name="Nakamura Y."/>
            <person name="Ichinomiya M."/>
            <person name="Sato N."/>
            <person name="Blanc-Mathieu R."/>
            <person name="Endo H."/>
            <person name="Kuwata A."/>
            <person name="Ogata H."/>
        </authorList>
    </citation>
    <scope>NUCLEOTIDE SEQUENCE [LARGE SCALE GENOMIC DNA]</scope>
    <source>
        <strain evidence="3">NIES 3701</strain>
    </source>
</reference>
<dbReference type="EMBL" id="BRXY01000207">
    <property type="protein sequence ID" value="GMH77468.1"/>
    <property type="molecule type" value="Genomic_DNA"/>
</dbReference>
<dbReference type="SUPFAM" id="SSF52058">
    <property type="entry name" value="L domain-like"/>
    <property type="match status" value="1"/>
</dbReference>
<protein>
    <submittedName>
        <fullName evidence="2">Uncharacterized protein</fullName>
    </submittedName>
</protein>
<dbReference type="OrthoDB" id="10307321at2759"/>
<feature type="compositionally biased region" description="Polar residues" evidence="1">
    <location>
        <begin position="99"/>
        <end position="108"/>
    </location>
</feature>
<dbReference type="PANTHER" id="PTHR45661">
    <property type="entry name" value="SURFACE ANTIGEN"/>
    <property type="match status" value="1"/>
</dbReference>
<feature type="region of interest" description="Disordered" evidence="1">
    <location>
        <begin position="99"/>
        <end position="162"/>
    </location>
</feature>
<keyword evidence="3" id="KW-1185">Reference proteome</keyword>
<feature type="compositionally biased region" description="Polar residues" evidence="1">
    <location>
        <begin position="121"/>
        <end position="139"/>
    </location>
</feature>
<dbReference type="Pfam" id="PF13306">
    <property type="entry name" value="LRR_5"/>
    <property type="match status" value="1"/>
</dbReference>
<dbReference type="PANTHER" id="PTHR45661:SF3">
    <property type="entry name" value="IG-LIKE DOMAIN-CONTAINING PROTEIN"/>
    <property type="match status" value="1"/>
</dbReference>
<comment type="caution">
    <text evidence="2">The sequence shown here is derived from an EMBL/GenBank/DDBJ whole genome shotgun (WGS) entry which is preliminary data.</text>
</comment>
<dbReference type="AlphaFoldDB" id="A0A9W7AYS2"/>
<evidence type="ECO:0000256" key="1">
    <source>
        <dbReference type="SAM" id="MobiDB-lite"/>
    </source>
</evidence>
<dbReference type="InterPro" id="IPR032675">
    <property type="entry name" value="LRR_dom_sf"/>
</dbReference>
<dbReference type="InterPro" id="IPR053139">
    <property type="entry name" value="Surface_bspA-like"/>
</dbReference>
<name>A0A9W7AYS2_9STRA</name>
<feature type="compositionally biased region" description="Basic and acidic residues" evidence="1">
    <location>
        <begin position="25"/>
        <end position="35"/>
    </location>
</feature>
<feature type="region of interest" description="Disordered" evidence="1">
    <location>
        <begin position="1"/>
        <end position="63"/>
    </location>
</feature>
<dbReference type="InterPro" id="IPR026906">
    <property type="entry name" value="LRR_5"/>
</dbReference>
<proteinExistence type="predicted"/>
<sequence>MSKGCSERNDKEARRSSLANIIHTEQQRSLKENKTIQKRNSKAQKDPIYLLDPGSDLDEDDGQLEGMDSRILTTNTFTNNRLTRLSWIQKLNKEAANNPINLLDSNSGPEDEDGLSISPPKATSSPNGTSPPNATSSPNEEVFDGLESGSDSAADETPAVGGDDFMHTDDFRRLFVGFVMVDTLVAMRWLDRKWHKVVEKKLTEVENEPFGEIIVHGGNDVSLDEACSDARIERLKQVTKVVFLLNITKVGDYACTYADNLIAVDIPEGITSIGDGSFADCSSLKEISFPKSLTSIGDSSFYGCKSLEEVDLLHTNVQELGGSAFWDCTSLREMKVPDSLQKFGTWVFAKCSNLVPSDIQGDKEAVVAYLRSIQ</sequence>
<organism evidence="2 3">
    <name type="scientific">Triparma strigata</name>
    <dbReference type="NCBI Taxonomy" id="1606541"/>
    <lineage>
        <taxon>Eukaryota</taxon>
        <taxon>Sar</taxon>
        <taxon>Stramenopiles</taxon>
        <taxon>Ochrophyta</taxon>
        <taxon>Bolidophyceae</taxon>
        <taxon>Parmales</taxon>
        <taxon>Triparmaceae</taxon>
        <taxon>Triparma</taxon>
    </lineage>
</organism>
<evidence type="ECO:0000313" key="2">
    <source>
        <dbReference type="EMBL" id="GMH77468.1"/>
    </source>
</evidence>
<dbReference type="Proteomes" id="UP001165085">
    <property type="component" value="Unassembled WGS sequence"/>
</dbReference>
<dbReference type="Gene3D" id="3.80.10.10">
    <property type="entry name" value="Ribonuclease Inhibitor"/>
    <property type="match status" value="1"/>
</dbReference>
<evidence type="ECO:0000313" key="3">
    <source>
        <dbReference type="Proteomes" id="UP001165085"/>
    </source>
</evidence>
<accession>A0A9W7AYS2</accession>
<gene>
    <name evidence="2" type="ORF">TrST_g9211</name>
</gene>
<feature type="compositionally biased region" description="Basic and acidic residues" evidence="1">
    <location>
        <begin position="1"/>
        <end position="15"/>
    </location>
</feature>